<proteinExistence type="predicted"/>
<dbReference type="InterPro" id="IPR002509">
    <property type="entry name" value="NODB_dom"/>
</dbReference>
<protein>
    <submittedName>
        <fullName evidence="2">Peptidoglycan/xylan/chitin deacetylase (PgdA/CDA1 family)</fullName>
    </submittedName>
</protein>
<reference evidence="2 3" key="1">
    <citation type="submission" date="2021-03" db="EMBL/GenBank/DDBJ databases">
        <title>Genomic Encyclopedia of Type Strains, Phase IV (KMG-IV): sequencing the most valuable type-strain genomes for metagenomic binning, comparative biology and taxonomic classification.</title>
        <authorList>
            <person name="Goeker M."/>
        </authorList>
    </citation>
    <scope>NUCLEOTIDE SEQUENCE [LARGE SCALE GENOMIC DNA]</scope>
    <source>
        <strain evidence="2 3">DSM 25609</strain>
    </source>
</reference>
<name>A0ABS4ILD6_9BACI</name>
<dbReference type="InterPro" id="IPR011330">
    <property type="entry name" value="Glyco_hydro/deAcase_b/a-brl"/>
</dbReference>
<dbReference type="EMBL" id="JAGGKX010000017">
    <property type="protein sequence ID" value="MBP1970824.1"/>
    <property type="molecule type" value="Genomic_DNA"/>
</dbReference>
<gene>
    <name evidence="2" type="ORF">J2Z83_002960</name>
</gene>
<dbReference type="Proteomes" id="UP001519345">
    <property type="component" value="Unassembled WGS sequence"/>
</dbReference>
<dbReference type="CDD" id="cd10955">
    <property type="entry name" value="CE4_BH0857_like"/>
    <property type="match status" value="1"/>
</dbReference>
<sequence>MKYIFVFISFLFLAACGEGNISEPDNMNEKVRNVNFKEVSEPELDLAKFDREPSEWGENVTGVKNRFITEENEIALTFDACGGDLGNGYDEALIEFLREAEVPATLFVNQRWISANKEIFLELVDDPLFQIENHGTTHAPLSVDGSEAWDIPGTASAEEVFAEIMDNHETVKEITGRDMKLFRSGTAFYDEVAVELANALGYEVVNFDILGDAGATFSATQVEQALLNAEAGSIALLHMNQPSSGTAQGVRAAVEKLKASGFEFVQLADQDLE</sequence>
<organism evidence="2 3">
    <name type="scientific">Virgibacillus natechei</name>
    <dbReference type="NCBI Taxonomy" id="1216297"/>
    <lineage>
        <taxon>Bacteria</taxon>
        <taxon>Bacillati</taxon>
        <taxon>Bacillota</taxon>
        <taxon>Bacilli</taxon>
        <taxon>Bacillales</taxon>
        <taxon>Bacillaceae</taxon>
        <taxon>Virgibacillus</taxon>
    </lineage>
</organism>
<feature type="domain" description="NodB homology" evidence="1">
    <location>
        <begin position="72"/>
        <end position="265"/>
    </location>
</feature>
<keyword evidence="3" id="KW-1185">Reference proteome</keyword>
<evidence type="ECO:0000313" key="2">
    <source>
        <dbReference type="EMBL" id="MBP1970824.1"/>
    </source>
</evidence>
<dbReference type="RefSeq" id="WP_209463909.1">
    <property type="nucleotide sequence ID" value="NZ_CP110224.1"/>
</dbReference>
<dbReference type="InterPro" id="IPR050248">
    <property type="entry name" value="Polysacc_deacetylase_ArnD"/>
</dbReference>
<dbReference type="Gene3D" id="3.20.20.370">
    <property type="entry name" value="Glycoside hydrolase/deacetylase"/>
    <property type="match status" value="1"/>
</dbReference>
<dbReference type="PANTHER" id="PTHR10587">
    <property type="entry name" value="GLYCOSYL TRANSFERASE-RELATED"/>
    <property type="match status" value="1"/>
</dbReference>
<dbReference type="PANTHER" id="PTHR10587:SF134">
    <property type="entry name" value="SECRETED PROTEIN"/>
    <property type="match status" value="1"/>
</dbReference>
<evidence type="ECO:0000259" key="1">
    <source>
        <dbReference type="PROSITE" id="PS51677"/>
    </source>
</evidence>
<dbReference type="SUPFAM" id="SSF88713">
    <property type="entry name" value="Glycoside hydrolase/deacetylase"/>
    <property type="match status" value="1"/>
</dbReference>
<dbReference type="PROSITE" id="PS51677">
    <property type="entry name" value="NODB"/>
    <property type="match status" value="1"/>
</dbReference>
<dbReference type="Pfam" id="PF01522">
    <property type="entry name" value="Polysacc_deac_1"/>
    <property type="match status" value="1"/>
</dbReference>
<accession>A0ABS4ILD6</accession>
<dbReference type="PROSITE" id="PS51257">
    <property type="entry name" value="PROKAR_LIPOPROTEIN"/>
    <property type="match status" value="1"/>
</dbReference>
<comment type="caution">
    <text evidence="2">The sequence shown here is derived from an EMBL/GenBank/DDBJ whole genome shotgun (WGS) entry which is preliminary data.</text>
</comment>
<evidence type="ECO:0000313" key="3">
    <source>
        <dbReference type="Proteomes" id="UP001519345"/>
    </source>
</evidence>